<dbReference type="EMBL" id="FNGL01000015">
    <property type="protein sequence ID" value="SDL26717.1"/>
    <property type="molecule type" value="Genomic_DNA"/>
</dbReference>
<dbReference type="EMBL" id="UAWC01000007">
    <property type="protein sequence ID" value="SQB34359.1"/>
    <property type="molecule type" value="Genomic_DNA"/>
</dbReference>
<keyword evidence="3" id="KW-0946">Virion</keyword>
<evidence type="ECO:0000313" key="2">
    <source>
        <dbReference type="EMBL" id="SDL26717.1"/>
    </source>
</evidence>
<dbReference type="InterPro" id="IPR011009">
    <property type="entry name" value="Kinase-like_dom_sf"/>
</dbReference>
<evidence type="ECO:0000313" key="5">
    <source>
        <dbReference type="Proteomes" id="UP000250223"/>
    </source>
</evidence>
<dbReference type="InterPro" id="IPR002575">
    <property type="entry name" value="Aminoglycoside_PTrfase"/>
</dbReference>
<dbReference type="Pfam" id="PF01636">
    <property type="entry name" value="APH"/>
    <property type="match status" value="1"/>
</dbReference>
<evidence type="ECO:0000313" key="3">
    <source>
        <dbReference type="EMBL" id="SQB34359.1"/>
    </source>
</evidence>
<dbReference type="NCBIfam" id="TIGR02906">
    <property type="entry name" value="spore_CotS"/>
    <property type="match status" value="1"/>
</dbReference>
<dbReference type="RefSeq" id="WP_089866684.1">
    <property type="nucleotide sequence ID" value="NZ_CP173238.1"/>
</dbReference>
<dbReference type="AlphaFoldDB" id="A0A1G9INJ3"/>
<dbReference type="Proteomes" id="UP000198811">
    <property type="component" value="Unassembled WGS sequence"/>
</dbReference>
<feature type="domain" description="Aminoglycoside phosphotransferase" evidence="1">
    <location>
        <begin position="28"/>
        <end position="244"/>
    </location>
</feature>
<keyword evidence="4" id="KW-1185">Reference proteome</keyword>
<evidence type="ECO:0000259" key="1">
    <source>
        <dbReference type="Pfam" id="PF01636"/>
    </source>
</evidence>
<sequence length="341" mass="41198">MEDRYIKKLVNNKYHIKAIYIEKIKNIYKIKSNNGDFCLKVLKYKLPETLFVISAINHLYNKGFMNTPKIIKTIDKKDFISLGDYYGYLTPWIESRHCNYEDFKDVELAAFTLGEFHKKSTNFNWHKYIKPRYRIGGWIENFSSKKEDIIYFKNEIDKKEKFSYFDSLFRKIVDEELIRADKSIYNLKRSDYLNKIQAERKKNQLCHHDYANHNVLIDKNNCAHIIDFDYCILDIHLHDLCSLIIRVMKNGKWNIENSKKIMDSYSLNYSINKKDIKIMAAFMEFPQDFWQVGLQYYVEKQPWKEKIFINKIEKIVMDREQKQEFIDEFRYINYGIGGCYD</sequence>
<dbReference type="Gene3D" id="3.90.1200.10">
    <property type="match status" value="1"/>
</dbReference>
<dbReference type="SUPFAM" id="SSF56112">
    <property type="entry name" value="Protein kinase-like (PK-like)"/>
    <property type="match status" value="1"/>
</dbReference>
<name>A0A1G9INJ3_CLOCO</name>
<dbReference type="Proteomes" id="UP000250223">
    <property type="component" value="Unassembled WGS sequence"/>
</dbReference>
<dbReference type="PANTHER" id="PTHR39179:SF1">
    <property type="entry name" value="SPORE COAT PROTEIN I"/>
    <property type="match status" value="1"/>
</dbReference>
<dbReference type="OrthoDB" id="9771902at2"/>
<dbReference type="InterPro" id="IPR014255">
    <property type="entry name" value="Spore_coat_CotS"/>
</dbReference>
<accession>A0A1G9INJ3</accession>
<proteinExistence type="predicted"/>
<dbReference type="Gene3D" id="3.30.200.20">
    <property type="entry name" value="Phosphorylase Kinase, domain 1"/>
    <property type="match status" value="1"/>
</dbReference>
<evidence type="ECO:0000313" key="4">
    <source>
        <dbReference type="Proteomes" id="UP000198811"/>
    </source>
</evidence>
<organism evidence="3 5">
    <name type="scientific">Clostridium cochlearium</name>
    <dbReference type="NCBI Taxonomy" id="1494"/>
    <lineage>
        <taxon>Bacteria</taxon>
        <taxon>Bacillati</taxon>
        <taxon>Bacillota</taxon>
        <taxon>Clostridia</taxon>
        <taxon>Eubacteriales</taxon>
        <taxon>Clostridiaceae</taxon>
        <taxon>Clostridium</taxon>
    </lineage>
</organism>
<dbReference type="InterPro" id="IPR047175">
    <property type="entry name" value="CotS-like"/>
</dbReference>
<reference evidence="2 4" key="1">
    <citation type="submission" date="2016-10" db="EMBL/GenBank/DDBJ databases">
        <authorList>
            <person name="Varghese N."/>
            <person name="Submissions S."/>
        </authorList>
    </citation>
    <scope>NUCLEOTIDE SEQUENCE [LARGE SCALE GENOMIC DNA]</scope>
    <source>
        <strain evidence="2 4">NLAE-zl-C224</strain>
    </source>
</reference>
<gene>
    <name evidence="3" type="primary">cotI_5</name>
    <name evidence="3" type="ORF">NCTC13028_01262</name>
    <name evidence="2" type="ORF">SAMN05216497_1158</name>
</gene>
<reference evidence="3 5" key="2">
    <citation type="submission" date="2018-06" db="EMBL/GenBank/DDBJ databases">
        <authorList>
            <consortium name="Pathogen Informatics"/>
            <person name="Doyle S."/>
        </authorList>
    </citation>
    <scope>NUCLEOTIDE SEQUENCE [LARGE SCALE GENOMIC DNA]</scope>
    <source>
        <strain evidence="3 5">NCTC13028</strain>
    </source>
</reference>
<protein>
    <submittedName>
        <fullName evidence="3">Spore coat protein S</fullName>
    </submittedName>
    <submittedName>
        <fullName evidence="2">Spore coat protein, CotS family</fullName>
    </submittedName>
</protein>
<keyword evidence="3" id="KW-0167">Capsid protein</keyword>
<dbReference type="PANTHER" id="PTHR39179">
    <property type="entry name" value="SPORE COAT PROTEIN I"/>
    <property type="match status" value="1"/>
</dbReference>
<dbReference type="STRING" id="1494.SAMN05216497_1158"/>
<dbReference type="GO" id="GO:0042601">
    <property type="term" value="C:endospore-forming forespore"/>
    <property type="evidence" value="ECO:0007669"/>
    <property type="project" value="TreeGrafter"/>
</dbReference>